<sequence length="401" mass="45971">MQGLICNTRLEMNHIVESLHHAGQSRIWVILILSFFMSCDPSKKSGAELKQGKSYFLQKIDSIRINRDNAIRLLDFHPSKNHFLAYDLITEEFLIVDGNGRVLEASNLVGEGPNEYNSSLLAASFNQEGGGYFLQSSNEFLWYNPDWELEDRLRFASSIFIRFYSGPRLEVPYFRYEDDSSPHFFTNFFSGVNNGIRGIDEGSESDYLIEFYNPGRESLEWGLANKKELLPGLMEASGPEPTKPTQVFALDRKTNKLYLTFEQSGEIGVYDIAGNFELEERLTFIHNDFSVMKNARNRSVFQFDEDLLGILYFEGLSEAATESRKADDPDYFPYGDPGLYQLIILQDGVQQEEEIAFPAGCEPHAEIVVLPGRRLLIRDRYRGEDEPTYSTYSIFELKSDR</sequence>
<accession>A0A1M7Q4N5</accession>
<organism evidence="1 2">
    <name type="scientific">Cyclobacterium lianum</name>
    <dbReference type="NCBI Taxonomy" id="388280"/>
    <lineage>
        <taxon>Bacteria</taxon>
        <taxon>Pseudomonadati</taxon>
        <taxon>Bacteroidota</taxon>
        <taxon>Cytophagia</taxon>
        <taxon>Cytophagales</taxon>
        <taxon>Cyclobacteriaceae</taxon>
        <taxon>Cyclobacterium</taxon>
    </lineage>
</organism>
<dbReference type="EMBL" id="FRCY01000014">
    <property type="protein sequence ID" value="SHN25293.1"/>
    <property type="molecule type" value="Genomic_DNA"/>
</dbReference>
<evidence type="ECO:0000313" key="1">
    <source>
        <dbReference type="EMBL" id="SHN25293.1"/>
    </source>
</evidence>
<keyword evidence="2" id="KW-1185">Reference proteome</keyword>
<name>A0A1M7Q4N5_9BACT</name>
<evidence type="ECO:0000313" key="2">
    <source>
        <dbReference type="Proteomes" id="UP000184513"/>
    </source>
</evidence>
<protein>
    <recommendedName>
        <fullName evidence="3">TolB-like 6-blade propeller-like</fullName>
    </recommendedName>
</protein>
<reference evidence="1 2" key="1">
    <citation type="submission" date="2016-11" db="EMBL/GenBank/DDBJ databases">
        <authorList>
            <person name="Jaros S."/>
            <person name="Januszkiewicz K."/>
            <person name="Wedrychowicz H."/>
        </authorList>
    </citation>
    <scope>NUCLEOTIDE SEQUENCE [LARGE SCALE GENOMIC DNA]</scope>
    <source>
        <strain evidence="1 2">CGMCC 1.6102</strain>
    </source>
</reference>
<proteinExistence type="predicted"/>
<dbReference type="Proteomes" id="UP000184513">
    <property type="component" value="Unassembled WGS sequence"/>
</dbReference>
<evidence type="ECO:0008006" key="3">
    <source>
        <dbReference type="Google" id="ProtNLM"/>
    </source>
</evidence>
<dbReference type="AlphaFoldDB" id="A0A1M7Q4N5"/>
<gene>
    <name evidence="1" type="ORF">SAMN04488057_1147</name>
</gene>